<dbReference type="InterPro" id="IPR001394">
    <property type="entry name" value="Peptidase_C19_UCH"/>
</dbReference>
<dbReference type="EMBL" id="MLAK01000646">
    <property type="protein sequence ID" value="OHT09203.1"/>
    <property type="molecule type" value="Genomic_DNA"/>
</dbReference>
<gene>
    <name evidence="3" type="ORF">TRFO_22043</name>
</gene>
<dbReference type="PROSITE" id="PS50235">
    <property type="entry name" value="USP_3"/>
    <property type="match status" value="1"/>
</dbReference>
<sequence>MENSKMNLIIKISKSMDLREALRSRIPELIRIRGSHTMRKVALVPAEWHRRLIQWLNIDPDQNRPQHAQFIINDGFKQNDDSNCSISQHNIRDNSKPDISVVNPKENLKNDSTQNHEQNSEQNEHFIDQERKNKSGQSYQSENSVKPPQIDNSFLFSRMPQLKWHFDFEIVEIDVFSVLSQNFGCNMPLFALLTVHPMTGCSDVVFESETIEFSTPVGTFSKECSTAWYVDDLRRPLCTALKLPSLEHRLVPPNQKSPFGGNLKSIKRMEKQTSLMKSLKNSQTCQNGNNQSTLNNDSRSNNSNRSNTSKFSNGVNYNSYSKNNLNTNNVKTNEQNAMDILDRIQKKNMNEKLAITMTVGEYVQAYGNIIVLKSERSNSKLANIPNSKYTSSNFSSTPTMPPLSLTLGRVTMSTQKEESISVPERRIRPVGLNNTGNYCFFNSAIQVLIRINPFINFFRANKDKSKSCHLFNSAYETIRTKSSRASVDLTSLRRWVMKKLPEFADGNQHDCQEFLGALINLLEEDENKFISKASLQTSKNNKQNETKSENGTNEIHRLFFGDLKSKIECPSCGHKVAIDDHFLFLSLPVGTLTLKEEEYLIEDIMNYRKNILINKQSNSLKTHNFNDNEHGNKLKVENQSNYPPTANHSNFGVCNSKAEGNKNLVKMRRKTLSLRQSLKRYFMKDVLDNENLWGCSNCGKNVNAIHSMELTNMPLFLIIHLKRFCVSHHTTAKIDAKVEFPENLHFRNSSIGKDWKLRLKATIIHSGTIRNGHYTARCRDNTGWFAFNDEKVVEIDEKEAICGSPYILFYEATP</sequence>
<organism evidence="3 4">
    <name type="scientific">Tritrichomonas foetus</name>
    <dbReference type="NCBI Taxonomy" id="1144522"/>
    <lineage>
        <taxon>Eukaryota</taxon>
        <taxon>Metamonada</taxon>
        <taxon>Parabasalia</taxon>
        <taxon>Tritrichomonadida</taxon>
        <taxon>Tritrichomonadidae</taxon>
        <taxon>Tritrichomonas</taxon>
    </lineage>
</organism>
<reference evidence="3" key="1">
    <citation type="submission" date="2016-10" db="EMBL/GenBank/DDBJ databases">
        <authorList>
            <person name="Benchimol M."/>
            <person name="Almeida L.G."/>
            <person name="Vasconcelos A.T."/>
            <person name="Perreira-Neves A."/>
            <person name="Rosa I.A."/>
            <person name="Tasca T."/>
            <person name="Bogo M.R."/>
            <person name="de Souza W."/>
        </authorList>
    </citation>
    <scope>NUCLEOTIDE SEQUENCE [LARGE SCALE GENOMIC DNA]</scope>
    <source>
        <strain evidence="3">K</strain>
    </source>
</reference>
<dbReference type="Pfam" id="PF00443">
    <property type="entry name" value="UCH"/>
    <property type="match status" value="1"/>
</dbReference>
<dbReference type="GeneID" id="94837034"/>
<proteinExistence type="predicted"/>
<comment type="caution">
    <text evidence="3">The sequence shown here is derived from an EMBL/GenBank/DDBJ whole genome shotgun (WGS) entry which is preliminary data.</text>
</comment>
<protein>
    <recommendedName>
        <fullName evidence="2">USP domain-containing protein</fullName>
    </recommendedName>
</protein>
<dbReference type="VEuPathDB" id="TrichDB:TRFO_22043"/>
<dbReference type="PROSITE" id="PS00972">
    <property type="entry name" value="USP_1"/>
    <property type="match status" value="1"/>
</dbReference>
<evidence type="ECO:0000313" key="3">
    <source>
        <dbReference type="EMBL" id="OHT09203.1"/>
    </source>
</evidence>
<dbReference type="InterPro" id="IPR038765">
    <property type="entry name" value="Papain-like_cys_pep_sf"/>
</dbReference>
<keyword evidence="4" id="KW-1185">Reference proteome</keyword>
<dbReference type="InterPro" id="IPR018200">
    <property type="entry name" value="USP_CS"/>
</dbReference>
<dbReference type="CDD" id="cd02257">
    <property type="entry name" value="Peptidase_C19"/>
    <property type="match status" value="1"/>
</dbReference>
<feature type="domain" description="USP" evidence="2">
    <location>
        <begin position="430"/>
        <end position="813"/>
    </location>
</feature>
<dbReference type="InterPro" id="IPR050185">
    <property type="entry name" value="Ub_carboxyl-term_hydrolase"/>
</dbReference>
<dbReference type="RefSeq" id="XP_068362339.1">
    <property type="nucleotide sequence ID" value="XM_068502330.1"/>
</dbReference>
<feature type="region of interest" description="Disordered" evidence="1">
    <location>
        <begin position="276"/>
        <end position="329"/>
    </location>
</feature>
<dbReference type="GO" id="GO:0004843">
    <property type="term" value="F:cysteine-type deubiquitinase activity"/>
    <property type="evidence" value="ECO:0007669"/>
    <property type="project" value="InterPro"/>
</dbReference>
<evidence type="ECO:0000259" key="2">
    <source>
        <dbReference type="PROSITE" id="PS50235"/>
    </source>
</evidence>
<accession>A0A1J4KDC7</accession>
<feature type="compositionally biased region" description="Low complexity" evidence="1">
    <location>
        <begin position="292"/>
        <end position="329"/>
    </location>
</feature>
<dbReference type="SUPFAM" id="SSF54001">
    <property type="entry name" value="Cysteine proteinases"/>
    <property type="match status" value="1"/>
</dbReference>
<dbReference type="OrthoDB" id="265776at2759"/>
<dbReference type="AlphaFoldDB" id="A0A1J4KDC7"/>
<dbReference type="PANTHER" id="PTHR21646">
    <property type="entry name" value="UBIQUITIN CARBOXYL-TERMINAL HYDROLASE"/>
    <property type="match status" value="1"/>
</dbReference>
<name>A0A1J4KDC7_9EUKA</name>
<dbReference type="GO" id="GO:0016579">
    <property type="term" value="P:protein deubiquitination"/>
    <property type="evidence" value="ECO:0007669"/>
    <property type="project" value="InterPro"/>
</dbReference>
<feature type="region of interest" description="Disordered" evidence="1">
    <location>
        <begin position="82"/>
        <end position="124"/>
    </location>
</feature>
<dbReference type="Gene3D" id="3.90.70.10">
    <property type="entry name" value="Cysteine proteinases"/>
    <property type="match status" value="1"/>
</dbReference>
<feature type="compositionally biased region" description="Polar residues" evidence="1">
    <location>
        <begin position="276"/>
        <end position="291"/>
    </location>
</feature>
<dbReference type="InterPro" id="IPR028889">
    <property type="entry name" value="USP"/>
</dbReference>
<evidence type="ECO:0000256" key="1">
    <source>
        <dbReference type="SAM" id="MobiDB-lite"/>
    </source>
</evidence>
<evidence type="ECO:0000313" key="4">
    <source>
        <dbReference type="Proteomes" id="UP000179807"/>
    </source>
</evidence>
<dbReference type="Proteomes" id="UP000179807">
    <property type="component" value="Unassembled WGS sequence"/>
</dbReference>